<evidence type="ECO:0000256" key="3">
    <source>
        <dbReference type="ARBA" id="ARBA00022786"/>
    </source>
</evidence>
<dbReference type="GO" id="GO:0009867">
    <property type="term" value="P:jasmonic acid mediated signaling pathway"/>
    <property type="evidence" value="ECO:0007669"/>
    <property type="project" value="UniProtKB-ARBA"/>
</dbReference>
<proteinExistence type="inferred from homology"/>
<evidence type="ECO:0000313" key="8">
    <source>
        <dbReference type="Proteomes" id="UP000287651"/>
    </source>
</evidence>
<dbReference type="PIRSF" id="PIRSF028729">
    <property type="entry name" value="E3_ubiquit_lig_SCF_Skp"/>
    <property type="match status" value="1"/>
</dbReference>
<comment type="function">
    <text evidence="4">Involved in ubiquitination and subsequent proteasomal degradation of target proteins. Together with CUL1, RBX1 and a F-box protein, it forms a SCF E3 ubiquitin ligase complex. The functional specificity of this complex depends on the type of F-box protein. In the SCF complex, it serves as an adapter that links the F-box protein to CUL1.</text>
</comment>
<dbReference type="GO" id="GO:0006511">
    <property type="term" value="P:ubiquitin-dependent protein catabolic process"/>
    <property type="evidence" value="ECO:0007669"/>
    <property type="project" value="InterPro"/>
</dbReference>
<dbReference type="SUPFAM" id="SSF81382">
    <property type="entry name" value="Skp1 dimerisation domain-like"/>
    <property type="match status" value="1"/>
</dbReference>
<accession>A0A426YGU3</accession>
<evidence type="ECO:0000256" key="1">
    <source>
        <dbReference type="ARBA" id="ARBA00004906"/>
    </source>
</evidence>
<evidence type="ECO:0000313" key="7">
    <source>
        <dbReference type="EMBL" id="RRT50933.1"/>
    </source>
</evidence>
<dbReference type="Pfam" id="PF03931">
    <property type="entry name" value="Skp1_POZ"/>
    <property type="match status" value="1"/>
</dbReference>
<dbReference type="Proteomes" id="UP000287651">
    <property type="component" value="Unassembled WGS sequence"/>
</dbReference>
<keyword evidence="3 4" id="KW-0833">Ubl conjugation pathway</keyword>
<dbReference type="Gene3D" id="3.30.710.10">
    <property type="entry name" value="Potassium Channel Kv1.1, Chain A"/>
    <property type="match status" value="1"/>
</dbReference>
<dbReference type="UniPathway" id="UPA00143"/>
<evidence type="ECO:0000259" key="5">
    <source>
        <dbReference type="Pfam" id="PF01466"/>
    </source>
</evidence>
<dbReference type="SMART" id="SM00512">
    <property type="entry name" value="Skp1"/>
    <property type="match status" value="1"/>
</dbReference>
<dbReference type="InterPro" id="IPR016073">
    <property type="entry name" value="Skp1_comp_POZ"/>
</dbReference>
<organism evidence="7 8">
    <name type="scientific">Ensete ventricosum</name>
    <name type="common">Abyssinian banana</name>
    <name type="synonym">Musa ensete</name>
    <dbReference type="NCBI Taxonomy" id="4639"/>
    <lineage>
        <taxon>Eukaryota</taxon>
        <taxon>Viridiplantae</taxon>
        <taxon>Streptophyta</taxon>
        <taxon>Embryophyta</taxon>
        <taxon>Tracheophyta</taxon>
        <taxon>Spermatophyta</taxon>
        <taxon>Magnoliopsida</taxon>
        <taxon>Liliopsida</taxon>
        <taxon>Zingiberales</taxon>
        <taxon>Musaceae</taxon>
        <taxon>Ensete</taxon>
    </lineage>
</organism>
<comment type="similarity">
    <text evidence="2 4">Belongs to the SKP1 family.</text>
</comment>
<protein>
    <recommendedName>
        <fullName evidence="4">SKP1-like protein</fullName>
    </recommendedName>
</protein>
<dbReference type="InterPro" id="IPR036296">
    <property type="entry name" value="SKP1-like_dim_sf"/>
</dbReference>
<evidence type="ECO:0000256" key="4">
    <source>
        <dbReference type="PIRNR" id="PIRNR028729"/>
    </source>
</evidence>
<comment type="pathway">
    <text evidence="1 4">Protein modification; protein ubiquitination.</text>
</comment>
<dbReference type="InterPro" id="IPR016897">
    <property type="entry name" value="SKP1"/>
</dbReference>
<reference evidence="7 8" key="1">
    <citation type="journal article" date="2014" name="Agronomy (Basel)">
        <title>A Draft Genome Sequence for Ensete ventricosum, the Drought-Tolerant Tree Against Hunger.</title>
        <authorList>
            <person name="Harrison J."/>
            <person name="Moore K.A."/>
            <person name="Paszkiewicz K."/>
            <person name="Jones T."/>
            <person name="Grant M."/>
            <person name="Ambacheew D."/>
            <person name="Muzemil S."/>
            <person name="Studholme D.J."/>
        </authorList>
    </citation>
    <scope>NUCLEOTIDE SEQUENCE [LARGE SCALE GENOMIC DNA]</scope>
</reference>
<dbReference type="GO" id="GO:0016567">
    <property type="term" value="P:protein ubiquitination"/>
    <property type="evidence" value="ECO:0007669"/>
    <property type="project" value="UniProtKB-UniRule"/>
</dbReference>
<feature type="domain" description="SKP1 component POZ" evidence="6">
    <location>
        <begin position="25"/>
        <end position="81"/>
    </location>
</feature>
<dbReference type="EMBL" id="AMZH03012487">
    <property type="protein sequence ID" value="RRT50933.1"/>
    <property type="molecule type" value="Genomic_DNA"/>
</dbReference>
<dbReference type="Pfam" id="PF01466">
    <property type="entry name" value="Skp1"/>
    <property type="match status" value="1"/>
</dbReference>
<feature type="domain" description="SKP1 component dimerisation" evidence="5">
    <location>
        <begin position="127"/>
        <end position="169"/>
    </location>
</feature>
<gene>
    <name evidence="7" type="ORF">B296_00051418</name>
</gene>
<comment type="subunit">
    <text evidence="4">Part of a SCF (SKP1-cullin-F-box) protein ligase complex.</text>
</comment>
<dbReference type="InterPro" id="IPR001232">
    <property type="entry name" value="SKP1-like"/>
</dbReference>
<name>A0A426YGU3_ENSVE</name>
<dbReference type="AlphaFoldDB" id="A0A426YGU3"/>
<evidence type="ECO:0000256" key="2">
    <source>
        <dbReference type="ARBA" id="ARBA00009993"/>
    </source>
</evidence>
<dbReference type="InterPro" id="IPR011333">
    <property type="entry name" value="SKP1/BTB/POZ_sf"/>
</dbReference>
<sequence length="171" mass="18734">MSTESKETLVGESSSRAAEPEKKKTIILMASDGDEFVVDAADIANQSVLIKTLISDLRSADGLQVPLLNVTGPVLAKLLELLSLSATTNGDREAMQKIIELMKADMNMMIDVLLAANYVEATSFFHLLCKAMADKLKDMSADAVREFLGIECDFTEEELQQIRADSPWAFD</sequence>
<dbReference type="SUPFAM" id="SSF54695">
    <property type="entry name" value="POZ domain"/>
    <property type="match status" value="1"/>
</dbReference>
<evidence type="ECO:0000259" key="6">
    <source>
        <dbReference type="Pfam" id="PF03931"/>
    </source>
</evidence>
<dbReference type="PANTHER" id="PTHR11165">
    <property type="entry name" value="SKP1"/>
    <property type="match status" value="1"/>
</dbReference>
<dbReference type="InterPro" id="IPR016072">
    <property type="entry name" value="Skp1_comp_dimer"/>
</dbReference>
<comment type="caution">
    <text evidence="7">The sequence shown here is derived from an EMBL/GenBank/DDBJ whole genome shotgun (WGS) entry which is preliminary data.</text>
</comment>